<dbReference type="EMBL" id="GL349508">
    <property type="protein sequence ID" value="KNC55881.1"/>
    <property type="molecule type" value="Genomic_DNA"/>
</dbReference>
<dbReference type="STRING" id="461836.A0A0L0DUX6"/>
<protein>
    <recommendedName>
        <fullName evidence="5">DUF2285 domain-containing protein</fullName>
    </recommendedName>
</protein>
<dbReference type="Pfam" id="PF10074">
    <property type="entry name" value="RovC_DNA-bd"/>
    <property type="match status" value="1"/>
</dbReference>
<feature type="domain" description="T6SS Transcription factor RovC-like DNA binding" evidence="1">
    <location>
        <begin position="143"/>
        <end position="238"/>
    </location>
</feature>
<dbReference type="Proteomes" id="UP000054408">
    <property type="component" value="Unassembled WGS sequence"/>
</dbReference>
<proteinExistence type="predicted"/>
<dbReference type="OrthoDB" id="10671052at2759"/>
<evidence type="ECO:0000313" key="3">
    <source>
        <dbReference type="EMBL" id="KNC55881.1"/>
    </source>
</evidence>
<evidence type="ECO:0000259" key="2">
    <source>
        <dbReference type="Pfam" id="PF20109"/>
    </source>
</evidence>
<dbReference type="InterPro" id="IPR045465">
    <property type="entry name" value="Trans_reg_dom"/>
</dbReference>
<evidence type="ECO:0000259" key="1">
    <source>
        <dbReference type="Pfam" id="PF10074"/>
    </source>
</evidence>
<accession>A0A0L0DUX6</accession>
<keyword evidence="4" id="KW-1185">Reference proteome</keyword>
<dbReference type="InterPro" id="IPR018754">
    <property type="entry name" value="RovC-like_DNA-bd"/>
</dbReference>
<evidence type="ECO:0000313" key="4">
    <source>
        <dbReference type="Proteomes" id="UP000054408"/>
    </source>
</evidence>
<dbReference type="Pfam" id="PF20109">
    <property type="entry name" value="Trans_reg_dom"/>
    <property type="match status" value="1"/>
</dbReference>
<name>A0A0L0DUX6_THETB</name>
<organism evidence="3 4">
    <name type="scientific">Thecamonas trahens ATCC 50062</name>
    <dbReference type="NCBI Taxonomy" id="461836"/>
    <lineage>
        <taxon>Eukaryota</taxon>
        <taxon>Apusozoa</taxon>
        <taxon>Apusomonadida</taxon>
        <taxon>Apusomonadidae</taxon>
        <taxon>Thecamonas</taxon>
    </lineage>
</organism>
<gene>
    <name evidence="3" type="ORF">AMSG_11337</name>
</gene>
<dbReference type="AlphaFoldDB" id="A0A0L0DUX6"/>
<evidence type="ECO:0008006" key="5">
    <source>
        <dbReference type="Google" id="ProtNLM"/>
    </source>
</evidence>
<feature type="domain" description="Transcriptional regulator-like" evidence="2">
    <location>
        <begin position="12"/>
        <end position="56"/>
    </location>
</feature>
<reference evidence="3 4" key="1">
    <citation type="submission" date="2010-05" db="EMBL/GenBank/DDBJ databases">
        <title>The Genome Sequence of Thecamonas trahens ATCC 50062.</title>
        <authorList>
            <consortium name="The Broad Institute Genome Sequencing Platform"/>
            <person name="Russ C."/>
            <person name="Cuomo C."/>
            <person name="Shea T."/>
            <person name="Young S.K."/>
            <person name="Zeng Q."/>
            <person name="Koehrsen M."/>
            <person name="Haas B."/>
            <person name="Borodovsky M."/>
            <person name="Guigo R."/>
            <person name="Alvarado L."/>
            <person name="Berlin A."/>
            <person name="Bochicchio J."/>
            <person name="Borenstein D."/>
            <person name="Chapman S."/>
            <person name="Chen Z."/>
            <person name="Freedman E."/>
            <person name="Gellesch M."/>
            <person name="Goldberg J."/>
            <person name="Griggs A."/>
            <person name="Gujja S."/>
            <person name="Heilman E."/>
            <person name="Heiman D."/>
            <person name="Hepburn T."/>
            <person name="Howarth C."/>
            <person name="Jen D."/>
            <person name="Larson L."/>
            <person name="Mehta T."/>
            <person name="Park D."/>
            <person name="Pearson M."/>
            <person name="Roberts A."/>
            <person name="Saif S."/>
            <person name="Shenoy N."/>
            <person name="Sisk P."/>
            <person name="Stolte C."/>
            <person name="Sykes S."/>
            <person name="Thomson T."/>
            <person name="Walk T."/>
            <person name="White J."/>
            <person name="Yandava C."/>
            <person name="Burger G."/>
            <person name="Gray M.W."/>
            <person name="Holland P.W.H."/>
            <person name="King N."/>
            <person name="Lang F.B.F."/>
            <person name="Roger A.J."/>
            <person name="Ruiz-Trillo I."/>
            <person name="Lander E."/>
            <person name="Nusbaum C."/>
        </authorList>
    </citation>
    <scope>NUCLEOTIDE SEQUENCE [LARGE SCALE GENOMIC DNA]</scope>
    <source>
        <strain evidence="3 4">ATCC 50062</strain>
    </source>
</reference>
<sequence length="238" mass="26862">MVKPPNSSPGADWRRCAAYDYTAALPRRGWAWEFLRRDAAYRRAWSEASAARTATEAVVFWDSRACPHVLPIRALPAAVQGDSGRFSLSEVPCRAALLRMPDGRQHLLFSESGCALQLDIRGTSLSEPVRLLTDAVLPAVHLRARLATLEGLANIVGRGRFPDYRMIEPRGRRLRVVLQALDGWLAGAPYREIAVALFGEARVEADWRDPRDHLRDQVRRAVRRGRELMRGGYRKLLR</sequence>